<dbReference type="GO" id="GO:0009063">
    <property type="term" value="P:amino acid catabolic process"/>
    <property type="evidence" value="ECO:0007669"/>
    <property type="project" value="InterPro"/>
</dbReference>
<proteinExistence type="predicted"/>
<dbReference type="KEGG" id="atl:Athai_45540"/>
<evidence type="ECO:0000259" key="2">
    <source>
        <dbReference type="SMART" id="SM00922"/>
    </source>
</evidence>
<keyword evidence="1" id="KW-0456">Lyase</keyword>
<name>A0A7R7DSR1_9ACTN</name>
<dbReference type="PROSITE" id="PS00908">
    <property type="entry name" value="MR_MLE_1"/>
    <property type="match status" value="1"/>
</dbReference>
<dbReference type="InterPro" id="IPR013342">
    <property type="entry name" value="Mandelate_racemase_C"/>
</dbReference>
<feature type="domain" description="Mandelate racemase/muconate lactonizing enzyme C-terminal" evidence="2">
    <location>
        <begin position="163"/>
        <end position="259"/>
    </location>
</feature>
<dbReference type="InterPro" id="IPR029017">
    <property type="entry name" value="Enolase-like_N"/>
</dbReference>
<evidence type="ECO:0000313" key="3">
    <source>
        <dbReference type="EMBL" id="BCJ37051.1"/>
    </source>
</evidence>
<dbReference type="EMBL" id="AP023355">
    <property type="protein sequence ID" value="BCJ37051.1"/>
    <property type="molecule type" value="Genomic_DNA"/>
</dbReference>
<dbReference type="RefSeq" id="WP_203963316.1">
    <property type="nucleotide sequence ID" value="NZ_AP023355.1"/>
</dbReference>
<dbReference type="InterPro" id="IPR036849">
    <property type="entry name" value="Enolase-like_C_sf"/>
</dbReference>
<reference evidence="3 4" key="1">
    <citation type="submission" date="2020-08" db="EMBL/GenBank/DDBJ databases">
        <title>Whole genome shotgun sequence of Actinocatenispora thailandica NBRC 105041.</title>
        <authorList>
            <person name="Komaki H."/>
            <person name="Tamura T."/>
        </authorList>
    </citation>
    <scope>NUCLEOTIDE SEQUENCE [LARGE SCALE GENOMIC DNA]</scope>
    <source>
        <strain evidence="3 4">NBRC 105041</strain>
    </source>
</reference>
<accession>A0A7R7DSR1</accession>
<dbReference type="AlphaFoldDB" id="A0A7R7DSR1"/>
<evidence type="ECO:0000313" key="4">
    <source>
        <dbReference type="Proteomes" id="UP000611640"/>
    </source>
</evidence>
<sequence length="388" mass="42110">MSQQTLRIAKIECLALEARFDEMFDEVPDWLVHPASSHRVLPRRGQYATVVRVYAEDGTVGVGEAYGLPAPQVTATCVATVLAPLLVGADALATTALWQRMYQAQAAGGHNRGFFLEAVAGVDQALWDLRGKVLGQPVYRLLGGPVRERIDCYASPVPLLADPADSARRAQAYVADGFRAVKVKIGRGQRIDGAHLRAVRDAVGAGIDVLVDANCAYQLDEATRIGYLLRDLGIDWYEEPLPVDDLAGLAELRRRTGLTIVNGETHFTRFDVRDSLRLGAIDVVMPNLARCGGITETIRIAALASAFHVDIAPHGVGSAINMHAALAVMAATPNLRVYEYNRLPNPLRDALSIDRPAFRDGQLSVPDRPGLGLRLDDGVVDRYLIGTY</sequence>
<dbReference type="CDD" id="cd03316">
    <property type="entry name" value="MR_like"/>
    <property type="match status" value="1"/>
</dbReference>
<dbReference type="InterPro" id="IPR029065">
    <property type="entry name" value="Enolase_C-like"/>
</dbReference>
<dbReference type="InterPro" id="IPR013341">
    <property type="entry name" value="Mandelate_racemase_N_dom"/>
</dbReference>
<evidence type="ECO:0000256" key="1">
    <source>
        <dbReference type="ARBA" id="ARBA00023239"/>
    </source>
</evidence>
<dbReference type="SUPFAM" id="SSF51604">
    <property type="entry name" value="Enolase C-terminal domain-like"/>
    <property type="match status" value="1"/>
</dbReference>
<dbReference type="Pfam" id="PF13378">
    <property type="entry name" value="MR_MLE_C"/>
    <property type="match status" value="1"/>
</dbReference>
<dbReference type="InterPro" id="IPR018110">
    <property type="entry name" value="Mandel_Rmase/mucon_lact_enz_CS"/>
</dbReference>
<protein>
    <submittedName>
        <fullName evidence="3">Enolase</fullName>
    </submittedName>
</protein>
<gene>
    <name evidence="3" type="ORF">Athai_45540</name>
</gene>
<dbReference type="Gene3D" id="3.20.20.120">
    <property type="entry name" value="Enolase-like C-terminal domain"/>
    <property type="match status" value="1"/>
</dbReference>
<dbReference type="Pfam" id="PF02746">
    <property type="entry name" value="MR_MLE_N"/>
    <property type="match status" value="1"/>
</dbReference>
<dbReference type="SFLD" id="SFLDS00001">
    <property type="entry name" value="Enolase"/>
    <property type="match status" value="1"/>
</dbReference>
<dbReference type="GO" id="GO:0016829">
    <property type="term" value="F:lyase activity"/>
    <property type="evidence" value="ECO:0007669"/>
    <property type="project" value="UniProtKB-KW"/>
</dbReference>
<dbReference type="SMART" id="SM00922">
    <property type="entry name" value="MR_MLE"/>
    <property type="match status" value="1"/>
</dbReference>
<dbReference type="PANTHER" id="PTHR48080">
    <property type="entry name" value="D-GALACTONATE DEHYDRATASE-RELATED"/>
    <property type="match status" value="1"/>
</dbReference>
<dbReference type="SUPFAM" id="SSF54826">
    <property type="entry name" value="Enolase N-terminal domain-like"/>
    <property type="match status" value="1"/>
</dbReference>
<dbReference type="Proteomes" id="UP000611640">
    <property type="component" value="Chromosome"/>
</dbReference>
<dbReference type="InterPro" id="IPR034593">
    <property type="entry name" value="DgoD-like"/>
</dbReference>
<dbReference type="Gene3D" id="3.30.390.10">
    <property type="entry name" value="Enolase-like, N-terminal domain"/>
    <property type="match status" value="1"/>
</dbReference>
<dbReference type="PANTHER" id="PTHR48080:SF2">
    <property type="entry name" value="D-GALACTONATE DEHYDRATASE"/>
    <property type="match status" value="1"/>
</dbReference>
<organism evidence="3 4">
    <name type="scientific">Actinocatenispora thailandica</name>
    <dbReference type="NCBI Taxonomy" id="227318"/>
    <lineage>
        <taxon>Bacteria</taxon>
        <taxon>Bacillati</taxon>
        <taxon>Actinomycetota</taxon>
        <taxon>Actinomycetes</taxon>
        <taxon>Micromonosporales</taxon>
        <taxon>Micromonosporaceae</taxon>
        <taxon>Actinocatenispora</taxon>
    </lineage>
</organism>
<keyword evidence="4" id="KW-1185">Reference proteome</keyword>